<protein>
    <submittedName>
        <fullName evidence="1">Flagellar protein FlaG</fullName>
    </submittedName>
</protein>
<keyword evidence="1" id="KW-0282">Flagellum</keyword>
<gene>
    <name evidence="1" type="ORF">DFR58_11417</name>
</gene>
<accession>A0A369B041</accession>
<keyword evidence="1" id="KW-0966">Cell projection</keyword>
<name>A0A369B041_9FIRM</name>
<evidence type="ECO:0000313" key="1">
    <source>
        <dbReference type="EMBL" id="RCX14783.1"/>
    </source>
</evidence>
<dbReference type="RefSeq" id="WP_114298224.1">
    <property type="nucleotide sequence ID" value="NZ_QPJT01000014.1"/>
</dbReference>
<reference evidence="1 2" key="1">
    <citation type="submission" date="2018-07" db="EMBL/GenBank/DDBJ databases">
        <title>Genomic Encyclopedia of Type Strains, Phase IV (KMG-IV): sequencing the most valuable type-strain genomes for metagenomic binning, comparative biology and taxonomic classification.</title>
        <authorList>
            <person name="Goeker M."/>
        </authorList>
    </citation>
    <scope>NUCLEOTIDE SEQUENCE [LARGE SCALE GENOMIC DNA]</scope>
    <source>
        <strain evidence="1 2">DSM 27016</strain>
    </source>
</reference>
<dbReference type="InterPro" id="IPR005186">
    <property type="entry name" value="FlaG"/>
</dbReference>
<dbReference type="Pfam" id="PF03646">
    <property type="entry name" value="FlaG"/>
    <property type="match status" value="1"/>
</dbReference>
<evidence type="ECO:0000313" key="2">
    <source>
        <dbReference type="Proteomes" id="UP000253034"/>
    </source>
</evidence>
<proteinExistence type="predicted"/>
<dbReference type="Gene3D" id="3.30.160.170">
    <property type="entry name" value="FlaG-like"/>
    <property type="match status" value="1"/>
</dbReference>
<keyword evidence="1" id="KW-0969">Cilium</keyword>
<sequence>MKIDGIEAPPAVVVKRAPEPKADAKVNTQVPVIDTALEGKSISQMTDYDKSELTLSERVVIEAIEKANRAITGPNMKFEFSIHEKTKAIMVKVLNSESNEVIREIPPEKILDMVAKMWELAGIIVDERR</sequence>
<dbReference type="EMBL" id="QPJT01000014">
    <property type="protein sequence ID" value="RCX14783.1"/>
    <property type="molecule type" value="Genomic_DNA"/>
</dbReference>
<keyword evidence="2" id="KW-1185">Reference proteome</keyword>
<comment type="caution">
    <text evidence="1">The sequence shown here is derived from an EMBL/GenBank/DDBJ whole genome shotgun (WGS) entry which is preliminary data.</text>
</comment>
<dbReference type="OrthoDB" id="9799867at2"/>
<dbReference type="PANTHER" id="PTHR37166:SF1">
    <property type="entry name" value="PROTEIN FLAG"/>
    <property type="match status" value="1"/>
</dbReference>
<organism evidence="1 2">
    <name type="scientific">Anaerobacterium chartisolvens</name>
    <dbReference type="NCBI Taxonomy" id="1297424"/>
    <lineage>
        <taxon>Bacteria</taxon>
        <taxon>Bacillati</taxon>
        <taxon>Bacillota</taxon>
        <taxon>Clostridia</taxon>
        <taxon>Eubacteriales</taxon>
        <taxon>Oscillospiraceae</taxon>
        <taxon>Anaerobacterium</taxon>
    </lineage>
</organism>
<dbReference type="AlphaFoldDB" id="A0A369B041"/>
<dbReference type="PANTHER" id="PTHR37166">
    <property type="entry name" value="PROTEIN FLAG"/>
    <property type="match status" value="1"/>
</dbReference>
<dbReference type="InterPro" id="IPR035924">
    <property type="entry name" value="FlaG-like_sf"/>
</dbReference>
<dbReference type="SUPFAM" id="SSF160214">
    <property type="entry name" value="FlaG-like"/>
    <property type="match status" value="1"/>
</dbReference>
<dbReference type="Proteomes" id="UP000253034">
    <property type="component" value="Unassembled WGS sequence"/>
</dbReference>